<keyword evidence="1" id="KW-1133">Transmembrane helix</keyword>
<dbReference type="EMBL" id="QSJI01000002">
    <property type="protein sequence ID" value="RHD56445.1"/>
    <property type="molecule type" value="Genomic_DNA"/>
</dbReference>
<reference evidence="2 3" key="1">
    <citation type="submission" date="2018-08" db="EMBL/GenBank/DDBJ databases">
        <title>A genome reference for cultivated species of the human gut microbiota.</title>
        <authorList>
            <person name="Zou Y."/>
            <person name="Xue W."/>
            <person name="Luo G."/>
        </authorList>
    </citation>
    <scope>NUCLEOTIDE SEQUENCE [LARGE SCALE GENOMIC DNA]</scope>
    <source>
        <strain evidence="2 3">AM30-5LB</strain>
    </source>
</reference>
<dbReference type="RefSeq" id="WP_118271503.1">
    <property type="nucleotide sequence ID" value="NZ_QSJI01000002.1"/>
</dbReference>
<gene>
    <name evidence="2" type="ORF">DW787_02520</name>
</gene>
<evidence type="ECO:0000313" key="3">
    <source>
        <dbReference type="Proteomes" id="UP000286050"/>
    </source>
</evidence>
<keyword evidence="1" id="KW-0472">Membrane</keyword>
<keyword evidence="1" id="KW-0812">Transmembrane</keyword>
<protein>
    <submittedName>
        <fullName evidence="2">Uncharacterized protein</fullName>
    </submittedName>
</protein>
<evidence type="ECO:0000313" key="2">
    <source>
        <dbReference type="EMBL" id="RHD56445.1"/>
    </source>
</evidence>
<organism evidence="2 3">
    <name type="scientific">Collinsella intestinalis</name>
    <dbReference type="NCBI Taxonomy" id="147207"/>
    <lineage>
        <taxon>Bacteria</taxon>
        <taxon>Bacillati</taxon>
        <taxon>Actinomycetota</taxon>
        <taxon>Coriobacteriia</taxon>
        <taxon>Coriobacteriales</taxon>
        <taxon>Coriobacteriaceae</taxon>
        <taxon>Collinsella</taxon>
    </lineage>
</organism>
<accession>A0A414FXV3</accession>
<dbReference type="AlphaFoldDB" id="A0A414FXV3"/>
<sequence>MHISKKQGAGIAAGVLFVVVVVSFVMPRLSDGRDGGTVSPDENIEVFDSPSADVGSVNDNLPFRIVGVDSVAPVYEISEISQEASLDVAWSFGGDFSRIGSIPLSEDSVFGSFSKRPDNLSSYRPALIGPQGEDAIAPLSKDPYYEPRDGSGTVDGVTWYSSTLSDAYNTTINNWQLGVWDRKSDSSHVLASAQELNDTAETPALPGEVIPTMNGDKVYYASNVRRGDEWVPSVLECNVDGSGDCRVIAPGSFPAAITDGVLYATDFVDDGTTGAGYSAVALHDGSISNVLTVDSAVSGWCVSGIWASEGLRVVSFSNSVENQGCYLGFWTADFKECITWVHTSSPSVVGSASLSGFAWGAGSQEENAQMYLLDVNRPGEALLLGEAPGYSRPSISADGSTVLVPVYNGMDAVKFDVVALS</sequence>
<evidence type="ECO:0000256" key="1">
    <source>
        <dbReference type="SAM" id="Phobius"/>
    </source>
</evidence>
<dbReference type="Proteomes" id="UP000286050">
    <property type="component" value="Unassembled WGS sequence"/>
</dbReference>
<proteinExistence type="predicted"/>
<name>A0A414FXV3_9ACTN</name>
<feature type="transmembrane region" description="Helical" evidence="1">
    <location>
        <begin position="7"/>
        <end position="26"/>
    </location>
</feature>
<comment type="caution">
    <text evidence="2">The sequence shown here is derived from an EMBL/GenBank/DDBJ whole genome shotgun (WGS) entry which is preliminary data.</text>
</comment>